<dbReference type="AlphaFoldDB" id="A0A5C6B5X4"/>
<reference evidence="1 2" key="1">
    <citation type="submission" date="2019-02" db="EMBL/GenBank/DDBJ databases">
        <title>Deep-cultivation of Planctomycetes and their phenomic and genomic characterization uncovers novel biology.</title>
        <authorList>
            <person name="Wiegand S."/>
            <person name="Jogler M."/>
            <person name="Boedeker C."/>
            <person name="Pinto D."/>
            <person name="Vollmers J."/>
            <person name="Rivas-Marin E."/>
            <person name="Kohn T."/>
            <person name="Peeters S.H."/>
            <person name="Heuer A."/>
            <person name="Rast P."/>
            <person name="Oberbeckmann S."/>
            <person name="Bunk B."/>
            <person name="Jeske O."/>
            <person name="Meyerdierks A."/>
            <person name="Storesund J.E."/>
            <person name="Kallscheuer N."/>
            <person name="Luecker S."/>
            <person name="Lage O.M."/>
            <person name="Pohl T."/>
            <person name="Merkel B.J."/>
            <person name="Hornburger P."/>
            <person name="Mueller R.-W."/>
            <person name="Bruemmer F."/>
            <person name="Labrenz M."/>
            <person name="Spormann A.M."/>
            <person name="Op Den Camp H."/>
            <person name="Overmann J."/>
            <person name="Amann R."/>
            <person name="Jetten M.S.M."/>
            <person name="Mascher T."/>
            <person name="Medema M.H."/>
            <person name="Devos D.P."/>
            <person name="Kaster A.-K."/>
            <person name="Ovreas L."/>
            <person name="Rohde M."/>
            <person name="Galperin M.Y."/>
            <person name="Jogler C."/>
        </authorList>
    </citation>
    <scope>NUCLEOTIDE SEQUENCE [LARGE SCALE GENOMIC DNA]</scope>
    <source>
        <strain evidence="1 2">CA54</strain>
    </source>
</reference>
<protein>
    <submittedName>
        <fullName evidence="1">PhoD-like phosphatase</fullName>
    </submittedName>
</protein>
<dbReference type="InterPro" id="IPR029052">
    <property type="entry name" value="Metallo-depent_PP-like"/>
</dbReference>
<dbReference type="EMBL" id="SJPP01000003">
    <property type="protein sequence ID" value="TWU07350.1"/>
    <property type="molecule type" value="Genomic_DNA"/>
</dbReference>
<dbReference type="SUPFAM" id="SSF56300">
    <property type="entry name" value="Metallo-dependent phosphatases"/>
    <property type="match status" value="1"/>
</dbReference>
<evidence type="ECO:0000313" key="2">
    <source>
        <dbReference type="Proteomes" id="UP000320735"/>
    </source>
</evidence>
<dbReference type="InterPro" id="IPR038607">
    <property type="entry name" value="PhoD-like_sf"/>
</dbReference>
<name>A0A5C6B5X4_9PLAN</name>
<keyword evidence="2" id="KW-1185">Reference proteome</keyword>
<sequence>MLTPDYIDFEHKTTTFPWQVQISTTLAQLTQRPYNDHKPLAQTTSQTSATMNHSRLIRKYITLIATVITITATATTAFPSDSIPEPITIDRKGGKPTIPEVPRDEAICFALYTVQNGVLKLSAQLYPLRDGESREVTLQIHDGTNWKTIARANVDETGWLATFRIEDWDHSRDHRYRVTHPGGAKFEGRIRKDPRDKEEIVVAAFTGNSNSDRGMREDIVRNVKAQDPDLLFFSGDQSYDHRAHTAAWLLFGRQFGEIIKDRPTITIPDDHDVGQGNLWGEAGKVSKLRGGADGGYIMPAEYVNMVQRAQTSHLPDPYDATPVGQGITVYYTSLNVGGIDFAIIEDRKWKTGPAGLIPQQGPRPDHINNPSYDRASVDVPEARLLGDRQLKYLREWGQTWQGAEMKAVLSQTIFAGGAHIHGSHNGRLLADLDSNGWPQAGRARALEEMRRSFAFHIAGDQHLATVIHHGINSWEDAGVSFCVPSIVNFYGRWWWPLEKPENHPADNPLPFTGRYFDGLGNKLTMQAYANPKMENHNAAGYGIVRFQKPTRNIVMECWPRHVDVTEPGTAQHPGWPITITQQDNYHRQPLAYLPTLNITGQENPVVQVVDEALDEVVYTFRISGTKFRPGVFKEGVYTIRVGEGDQRQELTGIKSVATDDTSTLDIKF</sequence>
<comment type="caution">
    <text evidence="1">The sequence shown here is derived from an EMBL/GenBank/DDBJ whole genome shotgun (WGS) entry which is preliminary data.</text>
</comment>
<evidence type="ECO:0000313" key="1">
    <source>
        <dbReference type="EMBL" id="TWU07350.1"/>
    </source>
</evidence>
<gene>
    <name evidence="1" type="ORF">CA54_57560</name>
</gene>
<proteinExistence type="predicted"/>
<dbReference type="Gene3D" id="3.60.21.70">
    <property type="entry name" value="PhoD-like phosphatase"/>
    <property type="match status" value="1"/>
</dbReference>
<dbReference type="Proteomes" id="UP000320735">
    <property type="component" value="Unassembled WGS sequence"/>
</dbReference>
<accession>A0A5C6B5X4</accession>
<organism evidence="1 2">
    <name type="scientific">Symmachiella macrocystis</name>
    <dbReference type="NCBI Taxonomy" id="2527985"/>
    <lineage>
        <taxon>Bacteria</taxon>
        <taxon>Pseudomonadati</taxon>
        <taxon>Planctomycetota</taxon>
        <taxon>Planctomycetia</taxon>
        <taxon>Planctomycetales</taxon>
        <taxon>Planctomycetaceae</taxon>
        <taxon>Symmachiella</taxon>
    </lineage>
</organism>